<evidence type="ECO:0000313" key="3">
    <source>
        <dbReference type="EMBL" id="GBP72570.1"/>
    </source>
</evidence>
<evidence type="ECO:0000259" key="2">
    <source>
        <dbReference type="Pfam" id="PF21712"/>
    </source>
</evidence>
<comment type="caution">
    <text evidence="3">The sequence shown here is derived from an EMBL/GenBank/DDBJ whole genome shotgun (WGS) entry which is preliminary data.</text>
</comment>
<dbReference type="InterPro" id="IPR048945">
    <property type="entry name" value="RASSF8/10_RA"/>
</dbReference>
<protein>
    <recommendedName>
        <fullName evidence="2">Ras association domain-containing protein</fullName>
    </recommendedName>
</protein>
<accession>A0A4C1YBZ5</accession>
<feature type="domain" description="Ras association" evidence="2">
    <location>
        <begin position="15"/>
        <end position="47"/>
    </location>
</feature>
<proteinExistence type="predicted"/>
<sequence length="288" mass="31541">MIVRVWCESGAGWAPALVPVTPHSSCRDVLECCREPGDEPCLLFSVHHLHGEIRIVSGNPYPVIGSVAHFPASPGSDKRRRPPRRGHGYHFVTKDRFSAISTTAETCSDLDANVSGRVCSSMSPGAGYSRRTKRRDSDCRRRSTSAGGPAPASGFLCECVLVMRVRRTASADWWITPGTAGMRPRDLFTTSRDYRESVGTGILLEGTARRPGRVTGSHAVTARPPAHTHAKTQRRYTQTVALDYQAIIMRQTFSQSDYLRLRDLDEESSSGSAVESIALQSEGSGFKF</sequence>
<feature type="region of interest" description="Disordered" evidence="1">
    <location>
        <begin position="122"/>
        <end position="150"/>
    </location>
</feature>
<organism evidence="3 4">
    <name type="scientific">Eumeta variegata</name>
    <name type="common">Bagworm moth</name>
    <name type="synonym">Eumeta japonica</name>
    <dbReference type="NCBI Taxonomy" id="151549"/>
    <lineage>
        <taxon>Eukaryota</taxon>
        <taxon>Metazoa</taxon>
        <taxon>Ecdysozoa</taxon>
        <taxon>Arthropoda</taxon>
        <taxon>Hexapoda</taxon>
        <taxon>Insecta</taxon>
        <taxon>Pterygota</taxon>
        <taxon>Neoptera</taxon>
        <taxon>Endopterygota</taxon>
        <taxon>Lepidoptera</taxon>
        <taxon>Glossata</taxon>
        <taxon>Ditrysia</taxon>
        <taxon>Tineoidea</taxon>
        <taxon>Psychidae</taxon>
        <taxon>Oiketicinae</taxon>
        <taxon>Eumeta</taxon>
    </lineage>
</organism>
<dbReference type="OrthoDB" id="10038642at2759"/>
<dbReference type="Proteomes" id="UP000299102">
    <property type="component" value="Unassembled WGS sequence"/>
</dbReference>
<dbReference type="Pfam" id="PF21712">
    <property type="entry name" value="RASSF8-10_RA"/>
    <property type="match status" value="1"/>
</dbReference>
<dbReference type="EMBL" id="BGZK01001150">
    <property type="protein sequence ID" value="GBP72570.1"/>
    <property type="molecule type" value="Genomic_DNA"/>
</dbReference>
<reference evidence="3 4" key="1">
    <citation type="journal article" date="2019" name="Commun. Biol.">
        <title>The bagworm genome reveals a unique fibroin gene that provides high tensile strength.</title>
        <authorList>
            <person name="Kono N."/>
            <person name="Nakamura H."/>
            <person name="Ohtoshi R."/>
            <person name="Tomita M."/>
            <person name="Numata K."/>
            <person name="Arakawa K."/>
        </authorList>
    </citation>
    <scope>NUCLEOTIDE SEQUENCE [LARGE SCALE GENOMIC DNA]</scope>
</reference>
<keyword evidence="4" id="KW-1185">Reference proteome</keyword>
<dbReference type="STRING" id="151549.A0A4C1YBZ5"/>
<dbReference type="AlphaFoldDB" id="A0A4C1YBZ5"/>
<name>A0A4C1YBZ5_EUMVA</name>
<dbReference type="Gene3D" id="3.10.20.90">
    <property type="entry name" value="Phosphatidylinositol 3-kinase Catalytic Subunit, Chain A, domain 1"/>
    <property type="match status" value="1"/>
</dbReference>
<evidence type="ECO:0000313" key="4">
    <source>
        <dbReference type="Proteomes" id="UP000299102"/>
    </source>
</evidence>
<gene>
    <name evidence="3" type="ORF">EVAR_89666_1</name>
</gene>
<evidence type="ECO:0000256" key="1">
    <source>
        <dbReference type="SAM" id="MobiDB-lite"/>
    </source>
</evidence>